<feature type="compositionally biased region" description="Basic and acidic residues" evidence="4">
    <location>
        <begin position="74"/>
        <end position="89"/>
    </location>
</feature>
<evidence type="ECO:0000313" key="7">
    <source>
        <dbReference type="Proteomes" id="UP000887566"/>
    </source>
</evidence>
<protein>
    <submittedName>
        <fullName evidence="8">Hint domain-containing protein</fullName>
    </submittedName>
</protein>
<dbReference type="GO" id="GO:0005576">
    <property type="term" value="C:extracellular region"/>
    <property type="evidence" value="ECO:0007669"/>
    <property type="project" value="UniProtKB-SubCell"/>
</dbReference>
<dbReference type="InterPro" id="IPR006141">
    <property type="entry name" value="Intein_N"/>
</dbReference>
<dbReference type="InterPro" id="IPR001657">
    <property type="entry name" value="Hedgehog"/>
</dbReference>
<dbReference type="AlphaFoldDB" id="A0A914W6U6"/>
<organism evidence="7 8">
    <name type="scientific">Plectus sambesii</name>
    <dbReference type="NCBI Taxonomy" id="2011161"/>
    <lineage>
        <taxon>Eukaryota</taxon>
        <taxon>Metazoa</taxon>
        <taxon>Ecdysozoa</taxon>
        <taxon>Nematoda</taxon>
        <taxon>Chromadorea</taxon>
        <taxon>Plectida</taxon>
        <taxon>Plectina</taxon>
        <taxon>Plectoidea</taxon>
        <taxon>Plectidae</taxon>
        <taxon>Plectus</taxon>
    </lineage>
</organism>
<comment type="subcellular location">
    <subcellularLocation>
        <location evidence="1">Secreted</location>
        <location evidence="1">Extracellular space</location>
    </subcellularLocation>
</comment>
<evidence type="ECO:0000256" key="1">
    <source>
        <dbReference type="ARBA" id="ARBA00004239"/>
    </source>
</evidence>
<dbReference type="Proteomes" id="UP000887566">
    <property type="component" value="Unplaced"/>
</dbReference>
<evidence type="ECO:0000256" key="3">
    <source>
        <dbReference type="ARBA" id="ARBA00022729"/>
    </source>
</evidence>
<evidence type="ECO:0000256" key="5">
    <source>
        <dbReference type="SAM" id="SignalP"/>
    </source>
</evidence>
<dbReference type="WBParaSite" id="PSAMB.scaffold3142size19489.g20490.t1">
    <property type="protein sequence ID" value="PSAMB.scaffold3142size19489.g20490.t1"/>
    <property type="gene ID" value="PSAMB.scaffold3142size19489.g20490"/>
</dbReference>
<dbReference type="PANTHER" id="PTHR46706">
    <property type="entry name" value="PROTEIN QUA-1-RELATED"/>
    <property type="match status" value="1"/>
</dbReference>
<dbReference type="InterPro" id="IPR036844">
    <property type="entry name" value="Hint_dom_sf"/>
</dbReference>
<name>A0A914W6U6_9BILA</name>
<dbReference type="CDD" id="cd00081">
    <property type="entry name" value="Hint"/>
    <property type="match status" value="1"/>
</dbReference>
<dbReference type="InterPro" id="IPR003587">
    <property type="entry name" value="Hint_dom_N"/>
</dbReference>
<dbReference type="SMART" id="SM00306">
    <property type="entry name" value="HintN"/>
    <property type="match status" value="1"/>
</dbReference>
<dbReference type="GO" id="GO:0048731">
    <property type="term" value="P:system development"/>
    <property type="evidence" value="ECO:0007669"/>
    <property type="project" value="UniProtKB-ARBA"/>
</dbReference>
<dbReference type="GO" id="GO:0007267">
    <property type="term" value="P:cell-cell signaling"/>
    <property type="evidence" value="ECO:0007669"/>
    <property type="project" value="InterPro"/>
</dbReference>
<evidence type="ECO:0000259" key="6">
    <source>
        <dbReference type="SMART" id="SM00306"/>
    </source>
</evidence>
<proteinExistence type="predicted"/>
<dbReference type="PRINTS" id="PR00632">
    <property type="entry name" value="SONICHHOG"/>
</dbReference>
<evidence type="ECO:0000256" key="2">
    <source>
        <dbReference type="ARBA" id="ARBA00022473"/>
    </source>
</evidence>
<dbReference type="Gene3D" id="2.170.16.10">
    <property type="entry name" value="Hedgehog/Intein (Hint) domain"/>
    <property type="match status" value="1"/>
</dbReference>
<keyword evidence="3 5" id="KW-0732">Signal</keyword>
<dbReference type="GO" id="GO:0016539">
    <property type="term" value="P:intein-mediated protein splicing"/>
    <property type="evidence" value="ECO:0007669"/>
    <property type="project" value="InterPro"/>
</dbReference>
<dbReference type="InterPro" id="IPR001767">
    <property type="entry name" value="Hedgehog_Hint"/>
</dbReference>
<evidence type="ECO:0000313" key="8">
    <source>
        <dbReference type="WBParaSite" id="PSAMB.scaffold3142size19489.g20490.t1"/>
    </source>
</evidence>
<accession>A0A914W6U6</accession>
<dbReference type="InterPro" id="IPR052140">
    <property type="entry name" value="Dev_Signal_Hedgehog-like"/>
</dbReference>
<feature type="signal peptide" evidence="5">
    <location>
        <begin position="1"/>
        <end position="21"/>
    </location>
</feature>
<evidence type="ECO:0000256" key="4">
    <source>
        <dbReference type="SAM" id="MobiDB-lite"/>
    </source>
</evidence>
<keyword evidence="2" id="KW-0217">Developmental protein</keyword>
<dbReference type="PANTHER" id="PTHR46706:SF12">
    <property type="entry name" value="PROTEIN QUA-1-RELATED"/>
    <property type="match status" value="1"/>
</dbReference>
<reference evidence="8" key="1">
    <citation type="submission" date="2022-11" db="UniProtKB">
        <authorList>
            <consortium name="WormBaseParasite"/>
        </authorList>
    </citation>
    <scope>IDENTIFICATION</scope>
</reference>
<feature type="compositionally biased region" description="Basic and acidic residues" evidence="4">
    <location>
        <begin position="58"/>
        <end position="67"/>
    </location>
</feature>
<dbReference type="PROSITE" id="PS50817">
    <property type="entry name" value="INTEIN_N_TER"/>
    <property type="match status" value="1"/>
</dbReference>
<feature type="chain" id="PRO_5037432974" evidence="5">
    <location>
        <begin position="22"/>
        <end position="482"/>
    </location>
</feature>
<feature type="domain" description="Hint" evidence="6">
    <location>
        <begin position="273"/>
        <end position="374"/>
    </location>
</feature>
<feature type="region of interest" description="Disordered" evidence="4">
    <location>
        <begin position="56"/>
        <end position="98"/>
    </location>
</feature>
<dbReference type="SUPFAM" id="SSF51294">
    <property type="entry name" value="Hedgehog/intein (Hint) domain"/>
    <property type="match status" value="1"/>
</dbReference>
<sequence length="482" mass="52114">MLRFVIFNALLIILQIESVQASSCGTGAVPFRLEVLPSGAVSLGCAVPSCFGGEEGGTEAHQHKDSEFNPSDETANRKDGFIRDNDAQRPRFRQKTAPRQKAVCEDVASSLTCTGLNEWVGGIGGSKDGKGPTKFQCCTYSGMAQSTVLGGTVIGENEALVGGEVLTNGRQTAFDVISNVQQIISPSQKVQYRVTTRRMSCPPDPEEEFNKVDSIVEQEIDSIISTPPEVPPAPQGPPQAPFFAQSAIGSAPAVFAPAVAQGVAVAPVGVGPTACFSADSLLLTKMGQTKRMDELKIGDEILSTAFGPQAVFITVESFLHRLPHTKTQFLRIETSDGSVIKLTKQHIIFVIKGNKENFLAAQDVKVGDQLLQRDGKEFSPILVTNLTMVEEIGAFAPMTSNGLLVVNGMVASCHSVNKMLSLQHTFLGFMRRLDSFFSQWQQIFFDIDMSVSNGFVDVPTGTWQLLSVLEYIIPISPFMSWI</sequence>
<dbReference type="Pfam" id="PF01079">
    <property type="entry name" value="Hint"/>
    <property type="match status" value="1"/>
</dbReference>
<keyword evidence="7" id="KW-1185">Reference proteome</keyword>
<dbReference type="GO" id="GO:0016540">
    <property type="term" value="P:protein autoprocessing"/>
    <property type="evidence" value="ECO:0007669"/>
    <property type="project" value="InterPro"/>
</dbReference>